<reference evidence="2" key="1">
    <citation type="submission" date="2020-07" db="EMBL/GenBank/DDBJ databases">
        <title>Multicomponent nature underlies the extraordinary mechanical properties of spider dragline silk.</title>
        <authorList>
            <person name="Kono N."/>
            <person name="Nakamura H."/>
            <person name="Mori M."/>
            <person name="Yoshida Y."/>
            <person name="Ohtoshi R."/>
            <person name="Malay A.D."/>
            <person name="Moran D.A.P."/>
            <person name="Tomita M."/>
            <person name="Numata K."/>
            <person name="Arakawa K."/>
        </authorList>
    </citation>
    <scope>NUCLEOTIDE SEQUENCE</scope>
</reference>
<organism evidence="2 3">
    <name type="scientific">Trichonephila clavata</name>
    <name type="common">Joro spider</name>
    <name type="synonym">Nephila clavata</name>
    <dbReference type="NCBI Taxonomy" id="2740835"/>
    <lineage>
        <taxon>Eukaryota</taxon>
        <taxon>Metazoa</taxon>
        <taxon>Ecdysozoa</taxon>
        <taxon>Arthropoda</taxon>
        <taxon>Chelicerata</taxon>
        <taxon>Arachnida</taxon>
        <taxon>Araneae</taxon>
        <taxon>Araneomorphae</taxon>
        <taxon>Entelegynae</taxon>
        <taxon>Araneoidea</taxon>
        <taxon>Nephilidae</taxon>
        <taxon>Trichonephila</taxon>
    </lineage>
</organism>
<dbReference type="EMBL" id="BMAO01011679">
    <property type="protein sequence ID" value="GFQ75515.1"/>
    <property type="molecule type" value="Genomic_DNA"/>
</dbReference>
<accession>A0A8X6KGN1</accession>
<sequence>MKLREDPRGVISGGRGKCHSRASPCPQHSNEQALSGRSSPCPQHRDSQRQALPGRSSPYQLRSKGHTNERRAVQKIKSLLLYVMAKL</sequence>
<feature type="region of interest" description="Disordered" evidence="1">
    <location>
        <begin position="1"/>
        <end position="70"/>
    </location>
</feature>
<evidence type="ECO:0000313" key="3">
    <source>
        <dbReference type="Proteomes" id="UP000887116"/>
    </source>
</evidence>
<gene>
    <name evidence="2" type="ORF">TNCT_154401</name>
</gene>
<keyword evidence="3" id="KW-1185">Reference proteome</keyword>
<evidence type="ECO:0000313" key="2">
    <source>
        <dbReference type="EMBL" id="GFQ75515.1"/>
    </source>
</evidence>
<feature type="compositionally biased region" description="Polar residues" evidence="1">
    <location>
        <begin position="26"/>
        <end position="41"/>
    </location>
</feature>
<name>A0A8X6KGN1_TRICU</name>
<dbReference type="Proteomes" id="UP000887116">
    <property type="component" value="Unassembled WGS sequence"/>
</dbReference>
<dbReference type="AlphaFoldDB" id="A0A8X6KGN1"/>
<proteinExistence type="predicted"/>
<comment type="caution">
    <text evidence="2">The sequence shown here is derived from an EMBL/GenBank/DDBJ whole genome shotgun (WGS) entry which is preliminary data.</text>
</comment>
<evidence type="ECO:0000256" key="1">
    <source>
        <dbReference type="SAM" id="MobiDB-lite"/>
    </source>
</evidence>
<protein>
    <submittedName>
        <fullName evidence="2">Uncharacterized protein</fullName>
    </submittedName>
</protein>